<evidence type="ECO:0000313" key="2">
    <source>
        <dbReference type="EMBL" id="GBM01500.1"/>
    </source>
</evidence>
<comment type="caution">
    <text evidence="2">The sequence shown here is derived from an EMBL/GenBank/DDBJ whole genome shotgun (WGS) entry which is preliminary data.</text>
</comment>
<feature type="signal peptide" evidence="1">
    <location>
        <begin position="1"/>
        <end position="16"/>
    </location>
</feature>
<dbReference type="Proteomes" id="UP000499080">
    <property type="component" value="Unassembled WGS sequence"/>
</dbReference>
<evidence type="ECO:0000256" key="1">
    <source>
        <dbReference type="SAM" id="SignalP"/>
    </source>
</evidence>
<dbReference type="EMBL" id="BGPR01000170">
    <property type="protein sequence ID" value="GBM01500.1"/>
    <property type="molecule type" value="Genomic_DNA"/>
</dbReference>
<protein>
    <submittedName>
        <fullName evidence="2">Uncharacterized protein</fullName>
    </submittedName>
</protein>
<evidence type="ECO:0000313" key="3">
    <source>
        <dbReference type="Proteomes" id="UP000499080"/>
    </source>
</evidence>
<dbReference type="OrthoDB" id="6765466at2759"/>
<feature type="chain" id="PRO_5021325512" evidence="1">
    <location>
        <begin position="17"/>
        <end position="114"/>
    </location>
</feature>
<accession>A0A4Y2CBA5</accession>
<proteinExistence type="predicted"/>
<keyword evidence="3" id="KW-1185">Reference proteome</keyword>
<reference evidence="2 3" key="1">
    <citation type="journal article" date="2019" name="Sci. Rep.">
        <title>Orb-weaving spider Araneus ventricosus genome elucidates the spidroin gene catalogue.</title>
        <authorList>
            <person name="Kono N."/>
            <person name="Nakamura H."/>
            <person name="Ohtoshi R."/>
            <person name="Moran D.A.P."/>
            <person name="Shinohara A."/>
            <person name="Yoshida Y."/>
            <person name="Fujiwara M."/>
            <person name="Mori M."/>
            <person name="Tomita M."/>
            <person name="Arakawa K."/>
        </authorList>
    </citation>
    <scope>NUCLEOTIDE SEQUENCE [LARGE SCALE GENOMIC DNA]</scope>
</reference>
<organism evidence="2 3">
    <name type="scientific">Araneus ventricosus</name>
    <name type="common">Orbweaver spider</name>
    <name type="synonym">Epeira ventricosa</name>
    <dbReference type="NCBI Taxonomy" id="182803"/>
    <lineage>
        <taxon>Eukaryota</taxon>
        <taxon>Metazoa</taxon>
        <taxon>Ecdysozoa</taxon>
        <taxon>Arthropoda</taxon>
        <taxon>Chelicerata</taxon>
        <taxon>Arachnida</taxon>
        <taxon>Araneae</taxon>
        <taxon>Araneomorphae</taxon>
        <taxon>Entelegynae</taxon>
        <taxon>Araneoidea</taxon>
        <taxon>Araneidae</taxon>
        <taxon>Araneus</taxon>
    </lineage>
</organism>
<name>A0A4Y2CBA5_ARAVE</name>
<sequence length="114" mass="12541">MLTLFCLLRVVPPCHAFCESTSNATHRMQIFLDTMAKLIMKYKRTGSVTSASRFGTPKKAIDEGMSTQVIAAMARNPAKELDVSLYKFESAKGVSYAICGLTCDTHTSYTCCNI</sequence>
<gene>
    <name evidence="2" type="ORF">AVEN_209310_1</name>
</gene>
<keyword evidence="1" id="KW-0732">Signal</keyword>
<dbReference type="AlphaFoldDB" id="A0A4Y2CBA5"/>